<evidence type="ECO:0000313" key="8">
    <source>
        <dbReference type="EMBL" id="GKU91242.1"/>
    </source>
</evidence>
<gene>
    <name evidence="8" type="ORF">SLEP1_g5142</name>
</gene>
<name>A0AAV5HXD4_9ROSI</name>
<dbReference type="GO" id="GO:0005634">
    <property type="term" value="C:nucleus"/>
    <property type="evidence" value="ECO:0007669"/>
    <property type="project" value="UniProtKB-SubCell"/>
</dbReference>
<organism evidence="8 9">
    <name type="scientific">Rubroshorea leprosula</name>
    <dbReference type="NCBI Taxonomy" id="152421"/>
    <lineage>
        <taxon>Eukaryota</taxon>
        <taxon>Viridiplantae</taxon>
        <taxon>Streptophyta</taxon>
        <taxon>Embryophyta</taxon>
        <taxon>Tracheophyta</taxon>
        <taxon>Spermatophyta</taxon>
        <taxon>Magnoliopsida</taxon>
        <taxon>eudicotyledons</taxon>
        <taxon>Gunneridae</taxon>
        <taxon>Pentapetalae</taxon>
        <taxon>rosids</taxon>
        <taxon>malvids</taxon>
        <taxon>Malvales</taxon>
        <taxon>Dipterocarpaceae</taxon>
        <taxon>Rubroshorea</taxon>
    </lineage>
</organism>
<evidence type="ECO:0000259" key="7">
    <source>
        <dbReference type="PROSITE" id="PS50811"/>
    </source>
</evidence>
<comment type="caution">
    <text evidence="8">The sequence shown here is derived from an EMBL/GenBank/DDBJ whole genome shotgun (WGS) entry which is preliminary data.</text>
</comment>
<proteinExistence type="predicted"/>
<evidence type="ECO:0000256" key="3">
    <source>
        <dbReference type="ARBA" id="ARBA00023125"/>
    </source>
</evidence>
<dbReference type="InterPro" id="IPR044810">
    <property type="entry name" value="WRKY_plant"/>
</dbReference>
<dbReference type="Pfam" id="PF03106">
    <property type="entry name" value="WRKY"/>
    <property type="match status" value="1"/>
</dbReference>
<evidence type="ECO:0000313" key="9">
    <source>
        <dbReference type="Proteomes" id="UP001054252"/>
    </source>
</evidence>
<evidence type="ECO:0000256" key="6">
    <source>
        <dbReference type="SAM" id="MobiDB-lite"/>
    </source>
</evidence>
<dbReference type="SMART" id="SM00774">
    <property type="entry name" value="WRKY"/>
    <property type="match status" value="1"/>
</dbReference>
<dbReference type="AlphaFoldDB" id="A0AAV5HXD4"/>
<evidence type="ECO:0000256" key="4">
    <source>
        <dbReference type="ARBA" id="ARBA00023163"/>
    </source>
</evidence>
<reference evidence="8 9" key="1">
    <citation type="journal article" date="2021" name="Commun. Biol.">
        <title>The genome of Shorea leprosula (Dipterocarpaceae) highlights the ecological relevance of drought in aseasonal tropical rainforests.</title>
        <authorList>
            <person name="Ng K.K.S."/>
            <person name="Kobayashi M.J."/>
            <person name="Fawcett J.A."/>
            <person name="Hatakeyama M."/>
            <person name="Paape T."/>
            <person name="Ng C.H."/>
            <person name="Ang C.C."/>
            <person name="Tnah L.H."/>
            <person name="Lee C.T."/>
            <person name="Nishiyama T."/>
            <person name="Sese J."/>
            <person name="O'Brien M.J."/>
            <person name="Copetti D."/>
            <person name="Mohd Noor M.I."/>
            <person name="Ong R.C."/>
            <person name="Putra M."/>
            <person name="Sireger I.Z."/>
            <person name="Indrioko S."/>
            <person name="Kosugi Y."/>
            <person name="Izuno A."/>
            <person name="Isagi Y."/>
            <person name="Lee S.L."/>
            <person name="Shimizu K.K."/>
        </authorList>
    </citation>
    <scope>NUCLEOTIDE SEQUENCE [LARGE SCALE GENOMIC DNA]</scope>
    <source>
        <strain evidence="8">214</strain>
    </source>
</reference>
<keyword evidence="5" id="KW-0539">Nucleus</keyword>
<evidence type="ECO:0000256" key="1">
    <source>
        <dbReference type="ARBA" id="ARBA00004123"/>
    </source>
</evidence>
<keyword evidence="9" id="KW-1185">Reference proteome</keyword>
<dbReference type="Gene3D" id="2.20.25.80">
    <property type="entry name" value="WRKY domain"/>
    <property type="match status" value="1"/>
</dbReference>
<keyword evidence="3" id="KW-0238">DNA-binding</keyword>
<dbReference type="InterPro" id="IPR036576">
    <property type="entry name" value="WRKY_dom_sf"/>
</dbReference>
<dbReference type="EMBL" id="BPVZ01000005">
    <property type="protein sequence ID" value="GKU91242.1"/>
    <property type="molecule type" value="Genomic_DNA"/>
</dbReference>
<dbReference type="Proteomes" id="UP001054252">
    <property type="component" value="Unassembled WGS sequence"/>
</dbReference>
<dbReference type="SUPFAM" id="SSF118290">
    <property type="entry name" value="WRKY DNA-binding domain"/>
    <property type="match status" value="1"/>
</dbReference>
<dbReference type="PROSITE" id="PS50811">
    <property type="entry name" value="WRKY"/>
    <property type="match status" value="1"/>
</dbReference>
<evidence type="ECO:0000256" key="5">
    <source>
        <dbReference type="ARBA" id="ARBA00023242"/>
    </source>
</evidence>
<dbReference type="InterPro" id="IPR003657">
    <property type="entry name" value="WRKY_dom"/>
</dbReference>
<keyword evidence="2" id="KW-0805">Transcription regulation</keyword>
<dbReference type="PANTHER" id="PTHR31282">
    <property type="entry name" value="WRKY TRANSCRIPTION FACTOR 21-RELATED"/>
    <property type="match status" value="1"/>
</dbReference>
<protein>
    <recommendedName>
        <fullName evidence="7">WRKY domain-containing protein</fullName>
    </recommendedName>
</protein>
<dbReference type="GO" id="GO:0003700">
    <property type="term" value="F:DNA-binding transcription factor activity"/>
    <property type="evidence" value="ECO:0007669"/>
    <property type="project" value="InterPro"/>
</dbReference>
<feature type="domain" description="WRKY" evidence="7">
    <location>
        <begin position="115"/>
        <end position="178"/>
    </location>
</feature>
<evidence type="ECO:0000256" key="2">
    <source>
        <dbReference type="ARBA" id="ARBA00023015"/>
    </source>
</evidence>
<dbReference type="GO" id="GO:0043565">
    <property type="term" value="F:sequence-specific DNA binding"/>
    <property type="evidence" value="ECO:0007669"/>
    <property type="project" value="InterPro"/>
</dbReference>
<sequence length="271" mass="30406">MATTDHKPRINKIKAIKELVEGQECASKLQFLLHNPSQQHASASVGEDLVLKILKSFSQTLSVLSSSDSESFMEASANSPDDSPSDESSESRKRAPPKDRRGCYKRKRNAQTWTVVSPTTEDGHAWRKYGQKAILNSKHPRSYFRCTRKYDQGCGATKQVQRKEDDPQMYQTTYIGVHTCKETGKAPPIVPDSSSWDWEPINPPKQQEPEDPAVMWKDLAMGFGSSDAAIKMGDIDDEVSCKSLEMDSMVRSAGFYSNFHFDESDEFPQGL</sequence>
<keyword evidence="4" id="KW-0804">Transcription</keyword>
<comment type="subcellular location">
    <subcellularLocation>
        <location evidence="1">Nucleus</location>
    </subcellularLocation>
</comment>
<feature type="compositionally biased region" description="Low complexity" evidence="6">
    <location>
        <begin position="72"/>
        <end position="82"/>
    </location>
</feature>
<accession>A0AAV5HXD4</accession>
<feature type="region of interest" description="Disordered" evidence="6">
    <location>
        <begin position="72"/>
        <end position="111"/>
    </location>
</feature>
<feature type="compositionally biased region" description="Basic and acidic residues" evidence="6">
    <location>
        <begin position="89"/>
        <end position="102"/>
    </location>
</feature>